<sequence>MAEGCLTFCHYTWQTMLKRINRTSRNEDVGKSTIDGFDVFSMPGRLLGKGVPTKFSSDVLRYYSTVTISRTMSTSTMHWSNKKIAELENMSLNAFIVRILDLGFPIKQNKFNPTRELKSHEN</sequence>
<organism evidence="1 2">
    <name type="scientific">Cinchona calisaya</name>
    <dbReference type="NCBI Taxonomy" id="153742"/>
    <lineage>
        <taxon>Eukaryota</taxon>
        <taxon>Viridiplantae</taxon>
        <taxon>Streptophyta</taxon>
        <taxon>Embryophyta</taxon>
        <taxon>Tracheophyta</taxon>
        <taxon>Spermatophyta</taxon>
        <taxon>Magnoliopsida</taxon>
        <taxon>eudicotyledons</taxon>
        <taxon>Gunneridae</taxon>
        <taxon>Pentapetalae</taxon>
        <taxon>asterids</taxon>
        <taxon>lamiids</taxon>
        <taxon>Gentianales</taxon>
        <taxon>Rubiaceae</taxon>
        <taxon>Cinchonoideae</taxon>
        <taxon>Cinchoneae</taxon>
        <taxon>Cinchona</taxon>
    </lineage>
</organism>
<name>A0ABD2YUQ2_9GENT</name>
<dbReference type="EMBL" id="JBJUIK010000012">
    <property type="protein sequence ID" value="KAL3509947.1"/>
    <property type="molecule type" value="Genomic_DNA"/>
</dbReference>
<gene>
    <name evidence="1" type="ORF">ACH5RR_029348</name>
</gene>
<dbReference type="AlphaFoldDB" id="A0ABD2YUQ2"/>
<evidence type="ECO:0000313" key="2">
    <source>
        <dbReference type="Proteomes" id="UP001630127"/>
    </source>
</evidence>
<protein>
    <submittedName>
        <fullName evidence="1">Uncharacterized protein</fullName>
    </submittedName>
</protein>
<reference evidence="1 2" key="1">
    <citation type="submission" date="2024-11" db="EMBL/GenBank/DDBJ databases">
        <title>A near-complete genome assembly of Cinchona calisaya.</title>
        <authorList>
            <person name="Lian D.C."/>
            <person name="Zhao X.W."/>
            <person name="Wei L."/>
        </authorList>
    </citation>
    <scope>NUCLEOTIDE SEQUENCE [LARGE SCALE GENOMIC DNA]</scope>
    <source>
        <tissue evidence="1">Nenye</tissue>
    </source>
</reference>
<proteinExistence type="predicted"/>
<comment type="caution">
    <text evidence="1">The sequence shown here is derived from an EMBL/GenBank/DDBJ whole genome shotgun (WGS) entry which is preliminary data.</text>
</comment>
<evidence type="ECO:0000313" key="1">
    <source>
        <dbReference type="EMBL" id="KAL3509947.1"/>
    </source>
</evidence>
<keyword evidence="2" id="KW-1185">Reference proteome</keyword>
<dbReference type="Proteomes" id="UP001630127">
    <property type="component" value="Unassembled WGS sequence"/>
</dbReference>
<accession>A0ABD2YUQ2</accession>